<dbReference type="GO" id="GO:0006309">
    <property type="term" value="P:apoptotic DNA fragmentation"/>
    <property type="evidence" value="ECO:0007669"/>
    <property type="project" value="TreeGrafter"/>
</dbReference>
<sequence>MRLSTDLDKHRDKKIKQGVGFWYLDSTTYGQWLKPNKGIDEKEHPLAYTVEQIYNSTQRNDIFYIMYNDEWPDDAPGESKNLGHCKAIQLPYLQPSIYSSSLSITIQNQIPSLAQIIKGTIKVSAPFSQAKDLISMNGTLFKSFAKHKRWNKEAGLLCTAQYENLTTQ</sequence>
<dbReference type="InterPro" id="IPR004947">
    <property type="entry name" value="DNase_II"/>
</dbReference>
<evidence type="ECO:0000313" key="4">
    <source>
        <dbReference type="WBParaSite" id="nRc.2.0.1.t37944-RA"/>
    </source>
</evidence>
<dbReference type="PANTHER" id="PTHR10858">
    <property type="entry name" value="DEOXYRIBONUCLEASE II"/>
    <property type="match status" value="1"/>
</dbReference>
<keyword evidence="3" id="KW-1185">Reference proteome</keyword>
<dbReference type="PANTHER" id="PTHR10858:SF23">
    <property type="entry name" value="DEOXYRIBONUCLEASE II"/>
    <property type="match status" value="1"/>
</dbReference>
<organism evidence="3 4">
    <name type="scientific">Romanomermis culicivorax</name>
    <name type="common">Nematode worm</name>
    <dbReference type="NCBI Taxonomy" id="13658"/>
    <lineage>
        <taxon>Eukaryota</taxon>
        <taxon>Metazoa</taxon>
        <taxon>Ecdysozoa</taxon>
        <taxon>Nematoda</taxon>
        <taxon>Enoplea</taxon>
        <taxon>Dorylaimia</taxon>
        <taxon>Mermithida</taxon>
        <taxon>Mermithoidea</taxon>
        <taxon>Mermithidae</taxon>
        <taxon>Romanomermis</taxon>
    </lineage>
</organism>
<evidence type="ECO:0000313" key="3">
    <source>
        <dbReference type="Proteomes" id="UP000887565"/>
    </source>
</evidence>
<dbReference type="Proteomes" id="UP000887565">
    <property type="component" value="Unplaced"/>
</dbReference>
<protein>
    <submittedName>
        <fullName evidence="4">USP domain-containing protein</fullName>
    </submittedName>
</protein>
<dbReference type="GO" id="GO:0004531">
    <property type="term" value="F:deoxyribonuclease II activity"/>
    <property type="evidence" value="ECO:0007669"/>
    <property type="project" value="InterPro"/>
</dbReference>
<keyword evidence="2" id="KW-0378">Hydrolase</keyword>
<reference evidence="4" key="1">
    <citation type="submission" date="2022-11" db="UniProtKB">
        <authorList>
            <consortium name="WormBaseParasite"/>
        </authorList>
    </citation>
    <scope>IDENTIFICATION</scope>
</reference>
<accession>A0A915KJ98</accession>
<dbReference type="WBParaSite" id="nRc.2.0.1.t37944-RA">
    <property type="protein sequence ID" value="nRc.2.0.1.t37944-RA"/>
    <property type="gene ID" value="nRc.2.0.1.g37944"/>
</dbReference>
<dbReference type="Pfam" id="PF03265">
    <property type="entry name" value="DNase_II"/>
    <property type="match status" value="2"/>
</dbReference>
<name>A0A915KJ98_ROMCU</name>
<evidence type="ECO:0000256" key="1">
    <source>
        <dbReference type="ARBA" id="ARBA00007527"/>
    </source>
</evidence>
<comment type="similarity">
    <text evidence="1">Belongs to the DNase II family.</text>
</comment>
<proteinExistence type="inferred from homology"/>
<evidence type="ECO:0000256" key="2">
    <source>
        <dbReference type="ARBA" id="ARBA00022801"/>
    </source>
</evidence>
<dbReference type="AlphaFoldDB" id="A0A915KJ98"/>